<reference evidence="2 3" key="1">
    <citation type="submission" date="2021-02" db="EMBL/GenBank/DDBJ databases">
        <title>Alicyclobacillus curvatus sp. nov. and Alicyclobacillus mengziensis sp. nov., two acidophilic bacteria isolated from acid mine drainage.</title>
        <authorList>
            <person name="Huang Y."/>
        </authorList>
    </citation>
    <scope>NUCLEOTIDE SEQUENCE [LARGE SCALE GENOMIC DNA]</scope>
    <source>
        <strain evidence="2 3">S30H14</strain>
    </source>
</reference>
<dbReference type="KEGG" id="afx:JZ786_04805"/>
<protein>
    <submittedName>
        <fullName evidence="2">Polysaccharide deacetylase</fullName>
    </submittedName>
</protein>
<organism evidence="2 3">
    <name type="scientific">Alicyclobacillus mengziensis</name>
    <dbReference type="NCBI Taxonomy" id="2931921"/>
    <lineage>
        <taxon>Bacteria</taxon>
        <taxon>Bacillati</taxon>
        <taxon>Bacillota</taxon>
        <taxon>Bacilli</taxon>
        <taxon>Bacillales</taxon>
        <taxon>Alicyclobacillaceae</taxon>
        <taxon>Alicyclobacillus</taxon>
    </lineage>
</organism>
<dbReference type="RefSeq" id="WP_206657646.1">
    <property type="nucleotide sequence ID" value="NZ_CP071182.1"/>
</dbReference>
<dbReference type="Proteomes" id="UP000663505">
    <property type="component" value="Chromosome"/>
</dbReference>
<dbReference type="InterPro" id="IPR054467">
    <property type="entry name" value="YkoP-like_dom"/>
</dbReference>
<dbReference type="Pfam" id="PF22790">
    <property type="entry name" value="YkoP"/>
    <property type="match status" value="1"/>
</dbReference>
<evidence type="ECO:0000313" key="3">
    <source>
        <dbReference type="Proteomes" id="UP000663505"/>
    </source>
</evidence>
<sequence length="192" mass="22599">MAGETFRKLWMAWERLFRFAAHVQSLEDSEEHLFYVAKRRYMGHSFTVDGISVRTFDPVIELHMNNELLSRILSDETSMVRLAVRLISEAKRSLPALARHVSSSEYEREQVLYGTTFIHRSVERFGFSTFPFYWRWSEKLFTRYLQLVFRAVNPMAVDLLKTHSETFVPRVVAISKEKLVQMHAPDAVHIRS</sequence>
<feature type="domain" description="YkoP-like" evidence="1">
    <location>
        <begin position="5"/>
        <end position="182"/>
    </location>
</feature>
<gene>
    <name evidence="2" type="ORF">JZ786_04805</name>
</gene>
<keyword evidence="3" id="KW-1185">Reference proteome</keyword>
<proteinExistence type="predicted"/>
<evidence type="ECO:0000259" key="1">
    <source>
        <dbReference type="Pfam" id="PF22790"/>
    </source>
</evidence>
<dbReference type="EMBL" id="CP071182">
    <property type="protein sequence ID" value="QSO48311.1"/>
    <property type="molecule type" value="Genomic_DNA"/>
</dbReference>
<dbReference type="AlphaFoldDB" id="A0A9X7W098"/>
<evidence type="ECO:0000313" key="2">
    <source>
        <dbReference type="EMBL" id="QSO48311.1"/>
    </source>
</evidence>
<name>A0A9X7W098_9BACL</name>
<accession>A0A9X7W098</accession>